<dbReference type="Proteomes" id="UP000504640">
    <property type="component" value="Unplaced"/>
</dbReference>
<dbReference type="GeneID" id="116534634"/>
<name>A0A6J3FZ73_SAPAP</name>
<organism evidence="2 3">
    <name type="scientific">Sapajus apella</name>
    <name type="common">Brown-capped capuchin</name>
    <name type="synonym">Cebus apella</name>
    <dbReference type="NCBI Taxonomy" id="9515"/>
    <lineage>
        <taxon>Eukaryota</taxon>
        <taxon>Metazoa</taxon>
        <taxon>Chordata</taxon>
        <taxon>Craniata</taxon>
        <taxon>Vertebrata</taxon>
        <taxon>Euteleostomi</taxon>
        <taxon>Mammalia</taxon>
        <taxon>Eutheria</taxon>
        <taxon>Euarchontoglires</taxon>
        <taxon>Primates</taxon>
        <taxon>Haplorrhini</taxon>
        <taxon>Platyrrhini</taxon>
        <taxon>Cebidae</taxon>
        <taxon>Cebinae</taxon>
        <taxon>Sapajus</taxon>
    </lineage>
</organism>
<feature type="compositionally biased region" description="Basic and acidic residues" evidence="1">
    <location>
        <begin position="14"/>
        <end position="33"/>
    </location>
</feature>
<evidence type="ECO:0000313" key="2">
    <source>
        <dbReference type="Proteomes" id="UP000504640"/>
    </source>
</evidence>
<evidence type="ECO:0000256" key="1">
    <source>
        <dbReference type="SAM" id="MobiDB-lite"/>
    </source>
</evidence>
<proteinExistence type="predicted"/>
<dbReference type="RefSeq" id="XP_032111098.1">
    <property type="nucleotide sequence ID" value="XM_032255207.1"/>
</dbReference>
<accession>A0A6J3FZ73</accession>
<dbReference type="AlphaFoldDB" id="A0A6J3FZ73"/>
<evidence type="ECO:0000313" key="3">
    <source>
        <dbReference type="RefSeq" id="XP_032111098.1"/>
    </source>
</evidence>
<dbReference type="InterPro" id="IPR031534">
    <property type="entry name" value="SPACDR"/>
</dbReference>
<dbReference type="PANTHER" id="PTHR39221">
    <property type="entry name" value="CHROMOSOME 7 OPEN READING FRAME 61"/>
    <property type="match status" value="1"/>
</dbReference>
<gene>
    <name evidence="3" type="primary">CUNH7orf61</name>
</gene>
<feature type="region of interest" description="Disordered" evidence="1">
    <location>
        <begin position="221"/>
        <end position="259"/>
    </location>
</feature>
<keyword evidence="2" id="KW-1185">Reference proteome</keyword>
<dbReference type="CTD" id="402573"/>
<protein>
    <submittedName>
        <fullName evidence="3">Uncharacterized protein C7orf61 homolog isoform X1</fullName>
    </submittedName>
</protein>
<feature type="region of interest" description="Disordered" evidence="1">
    <location>
        <begin position="1"/>
        <end position="33"/>
    </location>
</feature>
<dbReference type="PANTHER" id="PTHR39221:SF1">
    <property type="entry name" value="SPERM ACROSOME DEVELOPMENTAL REGULATOR"/>
    <property type="match status" value="1"/>
</dbReference>
<dbReference type="Pfam" id="PF15775">
    <property type="entry name" value="DUF4703"/>
    <property type="match status" value="1"/>
</dbReference>
<sequence length="259" mass="28653">MGSLPFWPPMAKQDGVERRERTAGEGLEEKKERPGNSLLHPFCAFSSVDGVVCPAPLSCLSFLCLGSQVFFWRQKMKPMMLEHPASKKHSLKKVKTLQVSETLRLVEPLKEAKLELGESPELPDACMLAKTTEGTEAELGRQGRSLLRLPRMAVKSVSTLMFSALQSGWQMCSWKSSVSSASVSSQVRTQSPLETPEAEMLWEVYLVLWAIRKQLRQPRPMPRYPATQAGSVPETGCPESPLGGIPRPSESPDLTLTSD</sequence>
<reference evidence="3" key="1">
    <citation type="submission" date="2025-08" db="UniProtKB">
        <authorList>
            <consortium name="RefSeq"/>
        </authorList>
    </citation>
    <scope>IDENTIFICATION</scope>
    <source>
        <tissue evidence="3">Blood</tissue>
    </source>
</reference>